<name>A0ABW9JNR7_9SPHI</name>
<sequence length="184" mass="21560">MEIDNLKSTWQEISIPQKNKEELNLMLKKNSHPVLTSIKKQITIELLGFTAFLFCYFTMFDGETKPIAINLTIMGAILLQLFYGYKGYLMQSKFKSNTNLNDNLQSFTKQLQSYRLQVLLARITFAIGFITFFTYHINFSAIKWLVLAFIIVIFGVQLWLLHRIWSKRISRLELVLEEFKSSVI</sequence>
<gene>
    <name evidence="2" type="ORF">E5L68_018815</name>
</gene>
<feature type="transmembrane region" description="Helical" evidence="1">
    <location>
        <begin position="141"/>
        <end position="161"/>
    </location>
</feature>
<protein>
    <submittedName>
        <fullName evidence="2">Uncharacterized protein</fullName>
    </submittedName>
</protein>
<organism evidence="2 3">
    <name type="scientific">Pedobacter helvus</name>
    <dbReference type="NCBI Taxonomy" id="2563444"/>
    <lineage>
        <taxon>Bacteria</taxon>
        <taxon>Pseudomonadati</taxon>
        <taxon>Bacteroidota</taxon>
        <taxon>Sphingobacteriia</taxon>
        <taxon>Sphingobacteriales</taxon>
        <taxon>Sphingobacteriaceae</taxon>
        <taxon>Pedobacter</taxon>
    </lineage>
</organism>
<evidence type="ECO:0000313" key="3">
    <source>
        <dbReference type="Proteomes" id="UP001517367"/>
    </source>
</evidence>
<proteinExistence type="predicted"/>
<evidence type="ECO:0000256" key="1">
    <source>
        <dbReference type="SAM" id="Phobius"/>
    </source>
</evidence>
<comment type="caution">
    <text evidence="2">The sequence shown here is derived from an EMBL/GenBank/DDBJ whole genome shotgun (WGS) entry which is preliminary data.</text>
</comment>
<reference evidence="2 3" key="1">
    <citation type="submission" date="2024-12" db="EMBL/GenBank/DDBJ databases">
        <authorList>
            <person name="Hu S."/>
        </authorList>
    </citation>
    <scope>NUCLEOTIDE SEQUENCE [LARGE SCALE GENOMIC DNA]</scope>
    <source>
        <strain evidence="2 3">P-25</strain>
    </source>
</reference>
<feature type="transmembrane region" description="Helical" evidence="1">
    <location>
        <begin position="42"/>
        <end position="60"/>
    </location>
</feature>
<keyword evidence="1" id="KW-1133">Transmembrane helix</keyword>
<accession>A0ABW9JNR7</accession>
<keyword evidence="1" id="KW-0472">Membrane</keyword>
<dbReference type="RefSeq" id="WP_138729102.1">
    <property type="nucleotide sequence ID" value="NZ_SRMP02000049.1"/>
</dbReference>
<feature type="transmembrane region" description="Helical" evidence="1">
    <location>
        <begin position="116"/>
        <end position="135"/>
    </location>
</feature>
<dbReference type="EMBL" id="SRMP02000049">
    <property type="protein sequence ID" value="MFN0293440.1"/>
    <property type="molecule type" value="Genomic_DNA"/>
</dbReference>
<evidence type="ECO:0000313" key="2">
    <source>
        <dbReference type="EMBL" id="MFN0293440.1"/>
    </source>
</evidence>
<keyword evidence="3" id="KW-1185">Reference proteome</keyword>
<dbReference type="Proteomes" id="UP001517367">
    <property type="component" value="Unassembled WGS sequence"/>
</dbReference>
<keyword evidence="1" id="KW-0812">Transmembrane</keyword>
<feature type="transmembrane region" description="Helical" evidence="1">
    <location>
        <begin position="66"/>
        <end position="85"/>
    </location>
</feature>